<evidence type="ECO:0000313" key="4">
    <source>
        <dbReference type="EMBL" id="EEN62493.1"/>
    </source>
</evidence>
<proteinExistence type="inferred from homology"/>
<dbReference type="Gene3D" id="3.20.20.100">
    <property type="entry name" value="NADP-dependent oxidoreductase domain"/>
    <property type="match status" value="1"/>
</dbReference>
<dbReference type="PANTHER" id="PTHR43364:SF4">
    <property type="entry name" value="NAD(P)-LINKED OXIDOREDUCTASE SUPERFAMILY PROTEIN"/>
    <property type="match status" value="1"/>
</dbReference>
<dbReference type="PANTHER" id="PTHR43364">
    <property type="entry name" value="NADH-SPECIFIC METHYLGLYOXAL REDUCTASE-RELATED"/>
    <property type="match status" value="1"/>
</dbReference>
<dbReference type="STRING" id="7739.C3YB31"/>
<keyword evidence="1" id="KW-0560">Oxidoreductase</keyword>
<accession>C3YB31</accession>
<feature type="domain" description="NADP-dependent oxidoreductase" evidence="3">
    <location>
        <begin position="2"/>
        <end position="155"/>
    </location>
</feature>
<dbReference type="Pfam" id="PF00248">
    <property type="entry name" value="Aldo_ket_red"/>
    <property type="match status" value="1"/>
</dbReference>
<reference evidence="4" key="1">
    <citation type="journal article" date="2008" name="Nature">
        <title>The amphioxus genome and the evolution of the chordate karyotype.</title>
        <authorList>
            <consortium name="US DOE Joint Genome Institute (JGI-PGF)"/>
            <person name="Putnam N.H."/>
            <person name="Butts T."/>
            <person name="Ferrier D.E.K."/>
            <person name="Furlong R.F."/>
            <person name="Hellsten U."/>
            <person name="Kawashima T."/>
            <person name="Robinson-Rechavi M."/>
            <person name="Shoguchi E."/>
            <person name="Terry A."/>
            <person name="Yu J.-K."/>
            <person name="Benito-Gutierrez E.L."/>
            <person name="Dubchak I."/>
            <person name="Garcia-Fernandez J."/>
            <person name="Gibson-Brown J.J."/>
            <person name="Grigoriev I.V."/>
            <person name="Horton A.C."/>
            <person name="de Jong P.J."/>
            <person name="Jurka J."/>
            <person name="Kapitonov V.V."/>
            <person name="Kohara Y."/>
            <person name="Kuroki Y."/>
            <person name="Lindquist E."/>
            <person name="Lucas S."/>
            <person name="Osoegawa K."/>
            <person name="Pennacchio L.A."/>
            <person name="Salamov A.A."/>
            <person name="Satou Y."/>
            <person name="Sauka-Spengler T."/>
            <person name="Schmutz J."/>
            <person name="Shin-I T."/>
            <person name="Toyoda A."/>
            <person name="Bronner-Fraser M."/>
            <person name="Fujiyama A."/>
            <person name="Holland L.Z."/>
            <person name="Holland P.W.H."/>
            <person name="Satoh N."/>
            <person name="Rokhsar D.S."/>
        </authorList>
    </citation>
    <scope>NUCLEOTIDE SEQUENCE [LARGE SCALE GENOMIC DNA]</scope>
    <source>
        <strain evidence="4">S238N-H82</strain>
        <tissue evidence="4">Testes</tissue>
    </source>
</reference>
<sequence length="209" mass="23269">MKKVTQTCSKAEYNLVCRGIEWELADVCRREGIGIIPWSPLKGGLLTGKYKREDGTPEGSRISHATKKGIDLEAIPHFEGIKKDDKTWKIIDATKNAARAHGKTPAQVAIRWLLQKDVVSSVIIGAKTLQQLEDNMGAATGWEITEEQMAKLDTVSQMEPTYPYRLLTMMNIDREMSRTGISVGSGHSKQGKEPVIMHVHSVFRIVSHS</sequence>
<comment type="similarity">
    <text evidence="2">Belongs to the aldo/keto reductase family. Aldo/keto reductase 2 subfamily.</text>
</comment>
<dbReference type="InterPro" id="IPR036812">
    <property type="entry name" value="NAD(P)_OxRdtase_dom_sf"/>
</dbReference>
<protein>
    <recommendedName>
        <fullName evidence="3">NADP-dependent oxidoreductase domain-containing protein</fullName>
    </recommendedName>
</protein>
<evidence type="ECO:0000256" key="2">
    <source>
        <dbReference type="ARBA" id="ARBA00038157"/>
    </source>
</evidence>
<dbReference type="GO" id="GO:0016491">
    <property type="term" value="F:oxidoreductase activity"/>
    <property type="evidence" value="ECO:0007669"/>
    <property type="project" value="UniProtKB-KW"/>
</dbReference>
<evidence type="ECO:0000256" key="1">
    <source>
        <dbReference type="ARBA" id="ARBA00023002"/>
    </source>
</evidence>
<dbReference type="AlphaFoldDB" id="C3YB31"/>
<evidence type="ECO:0000259" key="3">
    <source>
        <dbReference type="Pfam" id="PF00248"/>
    </source>
</evidence>
<name>C3YB31_BRAFL</name>
<dbReference type="InParanoid" id="C3YB31"/>
<dbReference type="InterPro" id="IPR050523">
    <property type="entry name" value="AKR_Detox_Biosynth"/>
</dbReference>
<dbReference type="EMBL" id="GG666496">
    <property type="protein sequence ID" value="EEN62493.1"/>
    <property type="molecule type" value="Genomic_DNA"/>
</dbReference>
<dbReference type="InterPro" id="IPR023210">
    <property type="entry name" value="NADP_OxRdtase_dom"/>
</dbReference>
<dbReference type="SUPFAM" id="SSF51430">
    <property type="entry name" value="NAD(P)-linked oxidoreductase"/>
    <property type="match status" value="1"/>
</dbReference>
<organism>
    <name type="scientific">Branchiostoma floridae</name>
    <name type="common">Florida lancelet</name>
    <name type="synonym">Amphioxus</name>
    <dbReference type="NCBI Taxonomy" id="7739"/>
    <lineage>
        <taxon>Eukaryota</taxon>
        <taxon>Metazoa</taxon>
        <taxon>Chordata</taxon>
        <taxon>Cephalochordata</taxon>
        <taxon>Leptocardii</taxon>
        <taxon>Amphioxiformes</taxon>
        <taxon>Branchiostomatidae</taxon>
        <taxon>Branchiostoma</taxon>
    </lineage>
</organism>
<gene>
    <name evidence="4" type="ORF">BRAFLDRAFT_91936</name>
</gene>
<dbReference type="eggNOG" id="KOG1575">
    <property type="taxonomic scope" value="Eukaryota"/>
</dbReference>